<keyword evidence="3" id="KW-1185">Reference proteome</keyword>
<comment type="caution">
    <text evidence="2">The sequence shown here is derived from an EMBL/GenBank/DDBJ whole genome shotgun (WGS) entry which is preliminary data.</text>
</comment>
<name>A0AAV9C556_ACOCL</name>
<evidence type="ECO:0000256" key="1">
    <source>
        <dbReference type="SAM" id="MobiDB-lite"/>
    </source>
</evidence>
<proteinExistence type="predicted"/>
<evidence type="ECO:0000313" key="3">
    <source>
        <dbReference type="Proteomes" id="UP001180020"/>
    </source>
</evidence>
<gene>
    <name evidence="2" type="ORF">QJS10_CPB21g00744</name>
</gene>
<reference evidence="2" key="2">
    <citation type="submission" date="2023-06" db="EMBL/GenBank/DDBJ databases">
        <authorList>
            <person name="Ma L."/>
            <person name="Liu K.-W."/>
            <person name="Li Z."/>
            <person name="Hsiao Y.-Y."/>
            <person name="Qi Y."/>
            <person name="Fu T."/>
            <person name="Tang G."/>
            <person name="Zhang D."/>
            <person name="Sun W.-H."/>
            <person name="Liu D.-K."/>
            <person name="Li Y."/>
            <person name="Chen G.-Z."/>
            <person name="Liu X.-D."/>
            <person name="Liao X.-Y."/>
            <person name="Jiang Y.-T."/>
            <person name="Yu X."/>
            <person name="Hao Y."/>
            <person name="Huang J."/>
            <person name="Zhao X.-W."/>
            <person name="Ke S."/>
            <person name="Chen Y.-Y."/>
            <person name="Wu W.-L."/>
            <person name="Hsu J.-L."/>
            <person name="Lin Y.-F."/>
            <person name="Huang M.-D."/>
            <person name="Li C.-Y."/>
            <person name="Huang L."/>
            <person name="Wang Z.-W."/>
            <person name="Zhao X."/>
            <person name="Zhong W.-Y."/>
            <person name="Peng D.-H."/>
            <person name="Ahmad S."/>
            <person name="Lan S."/>
            <person name="Zhang J.-S."/>
            <person name="Tsai W.-C."/>
            <person name="Van De Peer Y."/>
            <person name="Liu Z.-J."/>
        </authorList>
    </citation>
    <scope>NUCLEOTIDE SEQUENCE</scope>
    <source>
        <strain evidence="2">CP</strain>
        <tissue evidence="2">Leaves</tissue>
    </source>
</reference>
<evidence type="ECO:0000313" key="2">
    <source>
        <dbReference type="EMBL" id="KAK1283980.1"/>
    </source>
</evidence>
<reference evidence="2" key="1">
    <citation type="journal article" date="2023" name="Nat. Commun.">
        <title>Diploid and tetraploid genomes of Acorus and the evolution of monocots.</title>
        <authorList>
            <person name="Ma L."/>
            <person name="Liu K.W."/>
            <person name="Li Z."/>
            <person name="Hsiao Y.Y."/>
            <person name="Qi Y."/>
            <person name="Fu T."/>
            <person name="Tang G.D."/>
            <person name="Zhang D."/>
            <person name="Sun W.H."/>
            <person name="Liu D.K."/>
            <person name="Li Y."/>
            <person name="Chen G.Z."/>
            <person name="Liu X.D."/>
            <person name="Liao X.Y."/>
            <person name="Jiang Y.T."/>
            <person name="Yu X."/>
            <person name="Hao Y."/>
            <person name="Huang J."/>
            <person name="Zhao X.W."/>
            <person name="Ke S."/>
            <person name="Chen Y.Y."/>
            <person name="Wu W.L."/>
            <person name="Hsu J.L."/>
            <person name="Lin Y.F."/>
            <person name="Huang M.D."/>
            <person name="Li C.Y."/>
            <person name="Huang L."/>
            <person name="Wang Z.W."/>
            <person name="Zhao X."/>
            <person name="Zhong W.Y."/>
            <person name="Peng D.H."/>
            <person name="Ahmad S."/>
            <person name="Lan S."/>
            <person name="Zhang J.S."/>
            <person name="Tsai W.C."/>
            <person name="Van de Peer Y."/>
            <person name="Liu Z.J."/>
        </authorList>
    </citation>
    <scope>NUCLEOTIDE SEQUENCE</scope>
    <source>
        <strain evidence="2">CP</strain>
    </source>
</reference>
<protein>
    <recommendedName>
        <fullName evidence="4">Secreted protein</fullName>
    </recommendedName>
</protein>
<dbReference type="EMBL" id="JAUJYO010000021">
    <property type="protein sequence ID" value="KAK1283980.1"/>
    <property type="molecule type" value="Genomic_DNA"/>
</dbReference>
<accession>A0AAV9C556</accession>
<dbReference type="Pfam" id="PF12609">
    <property type="entry name" value="DUF3774"/>
    <property type="match status" value="1"/>
</dbReference>
<evidence type="ECO:0008006" key="4">
    <source>
        <dbReference type="Google" id="ProtNLM"/>
    </source>
</evidence>
<organism evidence="2 3">
    <name type="scientific">Acorus calamus</name>
    <name type="common">Sweet flag</name>
    <dbReference type="NCBI Taxonomy" id="4465"/>
    <lineage>
        <taxon>Eukaryota</taxon>
        <taxon>Viridiplantae</taxon>
        <taxon>Streptophyta</taxon>
        <taxon>Embryophyta</taxon>
        <taxon>Tracheophyta</taxon>
        <taxon>Spermatophyta</taxon>
        <taxon>Magnoliopsida</taxon>
        <taxon>Liliopsida</taxon>
        <taxon>Acoraceae</taxon>
        <taxon>Acorus</taxon>
    </lineage>
</organism>
<dbReference type="Proteomes" id="UP001180020">
    <property type="component" value="Unassembled WGS sequence"/>
</dbReference>
<dbReference type="AlphaFoldDB" id="A0AAV9C556"/>
<sequence length="72" mass="7909">MSYLSTVWTVATALVSGDQSDHRPVNRTSGNLRSGRDHRPSIDGDGGGGERRIDQVDDSLRKVMYLSCWSQG</sequence>
<feature type="region of interest" description="Disordered" evidence="1">
    <location>
        <begin position="17"/>
        <end position="54"/>
    </location>
</feature>
<dbReference type="InterPro" id="IPR022251">
    <property type="entry name" value="DUF3774_wound-induced"/>
</dbReference>
<feature type="compositionally biased region" description="Basic and acidic residues" evidence="1">
    <location>
        <begin position="34"/>
        <end position="54"/>
    </location>
</feature>